<evidence type="ECO:0000313" key="3">
    <source>
        <dbReference type="EMBL" id="WED66394.1"/>
    </source>
</evidence>
<dbReference type="Proteomes" id="UP001218638">
    <property type="component" value="Chromosome"/>
</dbReference>
<protein>
    <submittedName>
        <fullName evidence="3">Arsenate reductase family protein</fullName>
    </submittedName>
</protein>
<proteinExistence type="inferred from homology"/>
<dbReference type="CDD" id="cd03036">
    <property type="entry name" value="ArsC_like"/>
    <property type="match status" value="1"/>
</dbReference>
<gene>
    <name evidence="3" type="ORF">PXH66_05980</name>
</gene>
<dbReference type="InterPro" id="IPR036249">
    <property type="entry name" value="Thioredoxin-like_sf"/>
</dbReference>
<evidence type="ECO:0000313" key="4">
    <source>
        <dbReference type="Proteomes" id="UP001218638"/>
    </source>
</evidence>
<dbReference type="RefSeq" id="WP_330927680.1">
    <property type="nucleotide sequence ID" value="NZ_CP119075.1"/>
</dbReference>
<dbReference type="SUPFAM" id="SSF52833">
    <property type="entry name" value="Thioredoxin-like"/>
    <property type="match status" value="1"/>
</dbReference>
<dbReference type="EMBL" id="CP119075">
    <property type="protein sequence ID" value="WED66394.1"/>
    <property type="molecule type" value="Genomic_DNA"/>
</dbReference>
<dbReference type="PANTHER" id="PTHR30041">
    <property type="entry name" value="ARSENATE REDUCTASE"/>
    <property type="match status" value="1"/>
</dbReference>
<dbReference type="Pfam" id="PF03960">
    <property type="entry name" value="ArsC"/>
    <property type="match status" value="1"/>
</dbReference>
<dbReference type="PANTHER" id="PTHR30041:SF8">
    <property type="entry name" value="PROTEIN YFFB"/>
    <property type="match status" value="1"/>
</dbReference>
<sequence>MKNLVVYTYAKCSTCRKATKWLTQQGLDFSEKPIRETPPTRAELKQMLGHQNGELKKLFNTSGGDYRELKLGPKLPAMSPDDALALLSENGNLVKRPFLLAPGVGLVGFKEDVWQAALV</sequence>
<comment type="similarity">
    <text evidence="1 2">Belongs to the ArsC family.</text>
</comment>
<evidence type="ECO:0000256" key="1">
    <source>
        <dbReference type="ARBA" id="ARBA00007198"/>
    </source>
</evidence>
<dbReference type="NCBIfam" id="TIGR01617">
    <property type="entry name" value="arsC_related"/>
    <property type="match status" value="1"/>
</dbReference>
<reference evidence="3" key="1">
    <citation type="submission" date="2023-03" db="EMBL/GenBank/DDBJ databases">
        <title>Lomoglobus Profundus gen. nov., sp. nov., a novel member of the phylum Verrucomicrobia, isolated from deep-marine sediment of South China Sea.</title>
        <authorList>
            <person name="Ahmad T."/>
            <person name="Ishaq S.E."/>
            <person name="Wang F."/>
        </authorList>
    </citation>
    <scope>NUCLEOTIDE SEQUENCE</scope>
    <source>
        <strain evidence="3">LMO-M01</strain>
    </source>
</reference>
<dbReference type="InterPro" id="IPR006504">
    <property type="entry name" value="Tscrpt_reg_Spx/MgsR"/>
</dbReference>
<keyword evidence="4" id="KW-1185">Reference proteome</keyword>
<dbReference type="KEGG" id="slom:PXH66_05980"/>
<dbReference type="AlphaFoldDB" id="A0AAF0CQX6"/>
<evidence type="ECO:0000256" key="2">
    <source>
        <dbReference type="PROSITE-ProRule" id="PRU01282"/>
    </source>
</evidence>
<dbReference type="Gene3D" id="3.40.30.10">
    <property type="entry name" value="Glutaredoxin"/>
    <property type="match status" value="1"/>
</dbReference>
<name>A0AAF0CQX6_9BACT</name>
<dbReference type="InterPro" id="IPR006660">
    <property type="entry name" value="Arsenate_reductase-like"/>
</dbReference>
<dbReference type="PROSITE" id="PS51353">
    <property type="entry name" value="ARSC"/>
    <property type="match status" value="1"/>
</dbReference>
<accession>A0AAF0CQX6</accession>
<organism evidence="3 4">
    <name type="scientific">Synoicihabitans lomoniglobus</name>
    <dbReference type="NCBI Taxonomy" id="2909285"/>
    <lineage>
        <taxon>Bacteria</taxon>
        <taxon>Pseudomonadati</taxon>
        <taxon>Verrucomicrobiota</taxon>
        <taxon>Opitutia</taxon>
        <taxon>Opitutales</taxon>
        <taxon>Opitutaceae</taxon>
        <taxon>Synoicihabitans</taxon>
    </lineage>
</organism>